<sequence length="295" mass="31551">MTGQVVAESGANCVNDEINLRGGEFFGNTRSTDNGYFEIEVPENNRYEIAYYKGESGNDFAAIKNGAPHIYTLGEHFVGESETDLGTLTLPQAHIVDFRILDQEGEPVRTADPGYRFDGYGDNPRRTTLNADGYTVIEGASFTGAEFAEYVTCSVNRNYTKTVNVNGPVEVTATVKSSGVSWDISESETAQTNTATPTKTPTATPTETPQETATPTKTPATTTTAVPQTRTAETAAPTTTPNTTTPTEEPPSRGFFSNGVGEDEAMAFMNDPFSLTLGGFALSVGGIIHQLLRGQ</sequence>
<comment type="caution">
    <text evidence="2">The sequence shown here is derived from an EMBL/GenBank/DDBJ whole genome shotgun (WGS) entry which is preliminary data.</text>
</comment>
<feature type="compositionally biased region" description="Low complexity" evidence="1">
    <location>
        <begin position="189"/>
        <end position="247"/>
    </location>
</feature>
<proteinExistence type="predicted"/>
<keyword evidence="3" id="KW-1185">Reference proteome</keyword>
<accession>A0A0W1SVI2</accession>
<dbReference type="OrthoDB" id="346501at2157"/>
<name>A0A0W1SVI2_9EURY</name>
<gene>
    <name evidence="2" type="ORF">AUR66_08360</name>
</gene>
<reference evidence="2 3" key="1">
    <citation type="submission" date="2015-12" db="EMBL/GenBank/DDBJ databases">
        <title>Haloferax profundi sp. nov. isolated from the Discovery deep brine-seawater interface in the Red Sea.</title>
        <authorList>
            <person name="Zhang G."/>
            <person name="Stingl U."/>
            <person name="Rashid M."/>
        </authorList>
    </citation>
    <scope>NUCLEOTIDE SEQUENCE [LARGE SCALE GENOMIC DNA]</scope>
    <source>
        <strain evidence="2 3">SB29</strain>
    </source>
</reference>
<dbReference type="Proteomes" id="UP000053157">
    <property type="component" value="Unassembled WGS sequence"/>
</dbReference>
<organism evidence="2 3">
    <name type="scientific">Haloferax profundi</name>
    <dbReference type="NCBI Taxonomy" id="1544718"/>
    <lineage>
        <taxon>Archaea</taxon>
        <taxon>Methanobacteriati</taxon>
        <taxon>Methanobacteriota</taxon>
        <taxon>Stenosarchaea group</taxon>
        <taxon>Halobacteria</taxon>
        <taxon>Halobacteriales</taxon>
        <taxon>Haloferacaceae</taxon>
        <taxon>Haloferax</taxon>
    </lineage>
</organism>
<feature type="region of interest" description="Disordered" evidence="1">
    <location>
        <begin position="179"/>
        <end position="259"/>
    </location>
</feature>
<dbReference type="RefSeq" id="WP_058571096.1">
    <property type="nucleotide sequence ID" value="NZ_LOPV01000063.1"/>
</dbReference>
<evidence type="ECO:0000313" key="2">
    <source>
        <dbReference type="EMBL" id="KTG30332.1"/>
    </source>
</evidence>
<evidence type="ECO:0000313" key="3">
    <source>
        <dbReference type="Proteomes" id="UP000053157"/>
    </source>
</evidence>
<protein>
    <submittedName>
        <fullName evidence="2">Uncharacterized protein</fullName>
    </submittedName>
</protein>
<dbReference type="AlphaFoldDB" id="A0A0W1SVI2"/>
<dbReference type="EMBL" id="LOPV01000063">
    <property type="protein sequence ID" value="KTG30332.1"/>
    <property type="molecule type" value="Genomic_DNA"/>
</dbReference>
<evidence type="ECO:0000256" key="1">
    <source>
        <dbReference type="SAM" id="MobiDB-lite"/>
    </source>
</evidence>